<organism evidence="1">
    <name type="scientific">Arundo donax</name>
    <name type="common">Giant reed</name>
    <name type="synonym">Donax arundinaceus</name>
    <dbReference type="NCBI Taxonomy" id="35708"/>
    <lineage>
        <taxon>Eukaryota</taxon>
        <taxon>Viridiplantae</taxon>
        <taxon>Streptophyta</taxon>
        <taxon>Embryophyta</taxon>
        <taxon>Tracheophyta</taxon>
        <taxon>Spermatophyta</taxon>
        <taxon>Magnoliopsida</taxon>
        <taxon>Liliopsida</taxon>
        <taxon>Poales</taxon>
        <taxon>Poaceae</taxon>
        <taxon>PACMAD clade</taxon>
        <taxon>Arundinoideae</taxon>
        <taxon>Arundineae</taxon>
        <taxon>Arundo</taxon>
    </lineage>
</organism>
<sequence length="83" mass="9329">MAGVSILTSMVSLSRLPSCGVTSLIHFWKLELLKFVYHRCSSAPDLCRIVRFRPIDAQICSVSFIHVEYDLLVTNGTMLKTVL</sequence>
<reference evidence="1" key="2">
    <citation type="journal article" date="2015" name="Data Brief">
        <title>Shoot transcriptome of the giant reed, Arundo donax.</title>
        <authorList>
            <person name="Barrero R.A."/>
            <person name="Guerrero F.D."/>
            <person name="Moolhuijzen P."/>
            <person name="Goolsby J.A."/>
            <person name="Tidwell J."/>
            <person name="Bellgard S.E."/>
            <person name="Bellgard M.I."/>
        </authorList>
    </citation>
    <scope>NUCLEOTIDE SEQUENCE</scope>
    <source>
        <tissue evidence="1">Shoot tissue taken approximately 20 cm above the soil surface</tissue>
    </source>
</reference>
<accession>A0A0A9GRG6</accession>
<reference evidence="1" key="1">
    <citation type="submission" date="2014-09" db="EMBL/GenBank/DDBJ databases">
        <authorList>
            <person name="Magalhaes I.L.F."/>
            <person name="Oliveira U."/>
            <person name="Santos F.R."/>
            <person name="Vidigal T.H.D.A."/>
            <person name="Brescovit A.D."/>
            <person name="Santos A.J."/>
        </authorList>
    </citation>
    <scope>NUCLEOTIDE SEQUENCE</scope>
    <source>
        <tissue evidence="1">Shoot tissue taken approximately 20 cm above the soil surface</tissue>
    </source>
</reference>
<dbReference type="EMBL" id="GBRH01174608">
    <property type="protein sequence ID" value="JAE23288.1"/>
    <property type="molecule type" value="Transcribed_RNA"/>
</dbReference>
<dbReference type="AlphaFoldDB" id="A0A0A9GRG6"/>
<proteinExistence type="predicted"/>
<protein>
    <submittedName>
        <fullName evidence="1">Uncharacterized protein</fullName>
    </submittedName>
</protein>
<evidence type="ECO:0000313" key="1">
    <source>
        <dbReference type="EMBL" id="JAE23288.1"/>
    </source>
</evidence>
<name>A0A0A9GRG6_ARUDO</name>